<dbReference type="AlphaFoldDB" id="A0A2T3A3Q8"/>
<evidence type="ECO:0000313" key="3">
    <source>
        <dbReference type="EMBL" id="PSR82324.1"/>
    </source>
</evidence>
<evidence type="ECO:0000256" key="1">
    <source>
        <dbReference type="SAM" id="Coils"/>
    </source>
</evidence>
<dbReference type="EMBL" id="KZ678480">
    <property type="protein sequence ID" value="PSR82324.1"/>
    <property type="molecule type" value="Genomic_DNA"/>
</dbReference>
<proteinExistence type="predicted"/>
<feature type="region of interest" description="Disordered" evidence="2">
    <location>
        <begin position="19"/>
        <end position="65"/>
    </location>
</feature>
<protein>
    <submittedName>
        <fullName evidence="3">Uncharacterized protein</fullName>
    </submittedName>
</protein>
<gene>
    <name evidence="3" type="ORF">BD289DRAFT_16679</name>
</gene>
<keyword evidence="4" id="KW-1185">Reference proteome</keyword>
<reference evidence="3 4" key="1">
    <citation type="journal article" date="2018" name="Mycol. Prog.">
        <title>Coniella lustricola, a new species from submerged detritus.</title>
        <authorList>
            <person name="Raudabaugh D.B."/>
            <person name="Iturriaga T."/>
            <person name="Carver A."/>
            <person name="Mondo S."/>
            <person name="Pangilinan J."/>
            <person name="Lipzen A."/>
            <person name="He G."/>
            <person name="Amirebrahimi M."/>
            <person name="Grigoriev I.V."/>
            <person name="Miller A.N."/>
        </authorList>
    </citation>
    <scope>NUCLEOTIDE SEQUENCE [LARGE SCALE GENOMIC DNA]</scope>
    <source>
        <strain evidence="3 4">B22-T-1</strain>
    </source>
</reference>
<dbReference type="OrthoDB" id="4741350at2759"/>
<keyword evidence="1" id="KW-0175">Coiled coil</keyword>
<dbReference type="InParanoid" id="A0A2T3A3Q8"/>
<dbReference type="STRING" id="2025994.A0A2T3A3Q8"/>
<accession>A0A2T3A3Q8</accession>
<evidence type="ECO:0000256" key="2">
    <source>
        <dbReference type="SAM" id="MobiDB-lite"/>
    </source>
</evidence>
<dbReference type="Proteomes" id="UP000241462">
    <property type="component" value="Unassembled WGS sequence"/>
</dbReference>
<sequence length="274" mass="32035">MAREYWVETSPSGRHRWVKSTTTTTTTKPHRLRRSNTHDGTTAGFVGGAGSPAGDNSSTQSSRSRRVDFLDVTRGEYTKLLAQERRVRADLARENSSLYAKWQASDAEARKLAAENEALRTRLEEERLSHERSASGYYHESSRAREEELRRLRHRYDIVMNENEVLRTRVARLEGMGSHHHRHHQHPIRDGLSDWAAAAKHKIQREFAEEVAAWKRRYTKLEDEAERLYFRLDGAEQRNRRLVAVNESLAKQDRKLRQDVDYYESLLRQKGPWE</sequence>
<organism evidence="3 4">
    <name type="scientific">Coniella lustricola</name>
    <dbReference type="NCBI Taxonomy" id="2025994"/>
    <lineage>
        <taxon>Eukaryota</taxon>
        <taxon>Fungi</taxon>
        <taxon>Dikarya</taxon>
        <taxon>Ascomycota</taxon>
        <taxon>Pezizomycotina</taxon>
        <taxon>Sordariomycetes</taxon>
        <taxon>Sordariomycetidae</taxon>
        <taxon>Diaporthales</taxon>
        <taxon>Schizoparmaceae</taxon>
        <taxon>Coniella</taxon>
    </lineage>
</organism>
<name>A0A2T3A3Q8_9PEZI</name>
<feature type="coiled-coil region" evidence="1">
    <location>
        <begin position="109"/>
        <end position="169"/>
    </location>
</feature>
<feature type="coiled-coil region" evidence="1">
    <location>
        <begin position="204"/>
        <end position="252"/>
    </location>
</feature>
<evidence type="ECO:0000313" key="4">
    <source>
        <dbReference type="Proteomes" id="UP000241462"/>
    </source>
</evidence>